<name>A0A9W6LQU1_9HYPH</name>
<gene>
    <name evidence="2" type="ORF">LMG27198_07230</name>
</gene>
<evidence type="ECO:0000256" key="1">
    <source>
        <dbReference type="SAM" id="MobiDB-lite"/>
    </source>
</evidence>
<protein>
    <recommendedName>
        <fullName evidence="4">DUF4169 domain-containing protein</fullName>
    </recommendedName>
</protein>
<proteinExistence type="predicted"/>
<dbReference type="InterPro" id="IPR025227">
    <property type="entry name" value="DUF4169"/>
</dbReference>
<feature type="region of interest" description="Disordered" evidence="1">
    <location>
        <begin position="1"/>
        <end position="37"/>
    </location>
</feature>
<organism evidence="2 3">
    <name type="scientific">Methylocystis echinoides</name>
    <dbReference type="NCBI Taxonomy" id="29468"/>
    <lineage>
        <taxon>Bacteria</taxon>
        <taxon>Pseudomonadati</taxon>
        <taxon>Pseudomonadota</taxon>
        <taxon>Alphaproteobacteria</taxon>
        <taxon>Hyphomicrobiales</taxon>
        <taxon>Methylocystaceae</taxon>
        <taxon>Methylocystis</taxon>
    </lineage>
</organism>
<dbReference type="RefSeq" id="WP_281800523.1">
    <property type="nucleotide sequence ID" value="NZ_BSEC01000001.1"/>
</dbReference>
<evidence type="ECO:0008006" key="4">
    <source>
        <dbReference type="Google" id="ProtNLM"/>
    </source>
</evidence>
<dbReference type="AlphaFoldDB" id="A0A9W6LQU1"/>
<evidence type="ECO:0000313" key="2">
    <source>
        <dbReference type="EMBL" id="GLI91731.1"/>
    </source>
</evidence>
<accession>A0A9W6LQU1</accession>
<keyword evidence="3" id="KW-1185">Reference proteome</keyword>
<reference evidence="2" key="1">
    <citation type="journal article" date="2023" name="Int. J. Syst. Evol. Microbiol.">
        <title>Methylocystis iwaonis sp. nov., a type II methane-oxidizing bacterium from surface soil of a rice paddy field in Japan, and emended description of the genus Methylocystis (ex Whittenbury et al. 1970) Bowman et al. 1993.</title>
        <authorList>
            <person name="Kaise H."/>
            <person name="Sawadogo J.B."/>
            <person name="Alam M.S."/>
            <person name="Ueno C."/>
            <person name="Dianou D."/>
            <person name="Shinjo R."/>
            <person name="Asakawa S."/>
        </authorList>
    </citation>
    <scope>NUCLEOTIDE SEQUENCE</scope>
    <source>
        <strain evidence="2">LMG27198</strain>
    </source>
</reference>
<dbReference type="Proteomes" id="UP001144323">
    <property type="component" value="Unassembled WGS sequence"/>
</dbReference>
<dbReference type="Pfam" id="PF13770">
    <property type="entry name" value="DUF4169"/>
    <property type="match status" value="1"/>
</dbReference>
<evidence type="ECO:0000313" key="3">
    <source>
        <dbReference type="Proteomes" id="UP001144323"/>
    </source>
</evidence>
<dbReference type="EMBL" id="BSEC01000001">
    <property type="protein sequence ID" value="GLI91731.1"/>
    <property type="molecule type" value="Genomic_DNA"/>
</dbReference>
<sequence length="63" mass="7408">MGDVVNLRRARKDRARREKEAQAQENRVAFGRRKDERALTAAQNNLENLRLDAHRREAPEKPE</sequence>
<comment type="caution">
    <text evidence="2">The sequence shown here is derived from an EMBL/GenBank/DDBJ whole genome shotgun (WGS) entry which is preliminary data.</text>
</comment>